<protein>
    <submittedName>
        <fullName evidence="1">Uncharacterized protein</fullName>
    </submittedName>
</protein>
<organism evidence="1 2">
    <name type="scientific">Linnemannia exigua</name>
    <dbReference type="NCBI Taxonomy" id="604196"/>
    <lineage>
        <taxon>Eukaryota</taxon>
        <taxon>Fungi</taxon>
        <taxon>Fungi incertae sedis</taxon>
        <taxon>Mucoromycota</taxon>
        <taxon>Mortierellomycotina</taxon>
        <taxon>Mortierellomycetes</taxon>
        <taxon>Mortierellales</taxon>
        <taxon>Mortierellaceae</taxon>
        <taxon>Linnemannia</taxon>
    </lineage>
</organism>
<accession>A0AAD4D5U1</accession>
<feature type="non-terminal residue" evidence="1">
    <location>
        <position position="56"/>
    </location>
</feature>
<sequence>PLRRTLDAPRHHLVLWFDLCLDPRHRQDSFSQLPSWSRYPSRRCCSYCWMVCSCSL</sequence>
<reference evidence="1" key="1">
    <citation type="journal article" date="2020" name="Fungal Divers.">
        <title>Resolving the Mortierellaceae phylogeny through synthesis of multi-gene phylogenetics and phylogenomics.</title>
        <authorList>
            <person name="Vandepol N."/>
            <person name="Liber J."/>
            <person name="Desiro A."/>
            <person name="Na H."/>
            <person name="Kennedy M."/>
            <person name="Barry K."/>
            <person name="Grigoriev I.V."/>
            <person name="Miller A.N."/>
            <person name="O'Donnell K."/>
            <person name="Stajich J.E."/>
            <person name="Bonito G."/>
        </authorList>
    </citation>
    <scope>NUCLEOTIDE SEQUENCE</scope>
    <source>
        <strain evidence="1">NRRL 28262</strain>
    </source>
</reference>
<evidence type="ECO:0000313" key="1">
    <source>
        <dbReference type="EMBL" id="KAG0268063.1"/>
    </source>
</evidence>
<dbReference type="EMBL" id="JAAAIL010001567">
    <property type="protein sequence ID" value="KAG0268063.1"/>
    <property type="molecule type" value="Genomic_DNA"/>
</dbReference>
<dbReference type="AlphaFoldDB" id="A0AAD4D5U1"/>
<dbReference type="Proteomes" id="UP001194580">
    <property type="component" value="Unassembled WGS sequence"/>
</dbReference>
<name>A0AAD4D5U1_9FUNG</name>
<proteinExistence type="predicted"/>
<gene>
    <name evidence="1" type="ORF">BGZ95_002636</name>
</gene>
<keyword evidence="2" id="KW-1185">Reference proteome</keyword>
<comment type="caution">
    <text evidence="1">The sequence shown here is derived from an EMBL/GenBank/DDBJ whole genome shotgun (WGS) entry which is preliminary data.</text>
</comment>
<feature type="non-terminal residue" evidence="1">
    <location>
        <position position="1"/>
    </location>
</feature>
<evidence type="ECO:0000313" key="2">
    <source>
        <dbReference type="Proteomes" id="UP001194580"/>
    </source>
</evidence>